<accession>A0A0D8FXA3</accession>
<dbReference type="STRING" id="1121877.FEAC_05200"/>
<dbReference type="PANTHER" id="PTHR35004">
    <property type="entry name" value="TRANSPOSASE RV3428C-RELATED"/>
    <property type="match status" value="1"/>
</dbReference>
<evidence type="ECO:0000313" key="2">
    <source>
        <dbReference type="Proteomes" id="UP000032336"/>
    </source>
</evidence>
<dbReference type="Proteomes" id="UP000032336">
    <property type="component" value="Unassembled WGS sequence"/>
</dbReference>
<dbReference type="PANTHER" id="PTHR35004:SF8">
    <property type="entry name" value="TRANSPOSASE RV3428C-RELATED"/>
    <property type="match status" value="1"/>
</dbReference>
<dbReference type="EMBL" id="JXUW01000003">
    <property type="protein sequence ID" value="KJE77771.1"/>
    <property type="molecule type" value="Genomic_DNA"/>
</dbReference>
<organism evidence="1 2">
    <name type="scientific">Ferrimicrobium acidiphilum DSM 19497</name>
    <dbReference type="NCBI Taxonomy" id="1121877"/>
    <lineage>
        <taxon>Bacteria</taxon>
        <taxon>Bacillati</taxon>
        <taxon>Actinomycetota</taxon>
        <taxon>Acidimicrobiia</taxon>
        <taxon>Acidimicrobiales</taxon>
        <taxon>Acidimicrobiaceae</taxon>
        <taxon>Ferrimicrobium</taxon>
    </lineage>
</organism>
<sequence>MVMHFEHRGGEKLFCDFAGDTVPIWDDHTGEVNFAAQLFVAVMGASSYTFAKAFANQKAESWTAGGTAAFEYMGAVPMCVVPDNPKAVVTQAIQVRPGIQRELPGVGQAL</sequence>
<proteinExistence type="predicted"/>
<dbReference type="AlphaFoldDB" id="A0A0D8FXA3"/>
<gene>
    <name evidence="1" type="ORF">FEAC_05200</name>
</gene>
<evidence type="ECO:0008006" key="3">
    <source>
        <dbReference type="Google" id="ProtNLM"/>
    </source>
</evidence>
<name>A0A0D8FXA3_9ACTN</name>
<keyword evidence="2" id="KW-1185">Reference proteome</keyword>
<evidence type="ECO:0000313" key="1">
    <source>
        <dbReference type="EMBL" id="KJE77771.1"/>
    </source>
</evidence>
<protein>
    <recommendedName>
        <fullName evidence="3">Integrase core domain protein</fullName>
    </recommendedName>
</protein>
<comment type="caution">
    <text evidence="1">The sequence shown here is derived from an EMBL/GenBank/DDBJ whole genome shotgun (WGS) entry which is preliminary data.</text>
</comment>
<reference evidence="1 2" key="1">
    <citation type="submission" date="2015-01" db="EMBL/GenBank/DDBJ databases">
        <title>Draft genome of the acidophilic iron oxidizer Ferrimicrobium acidiphilum strain T23.</title>
        <authorList>
            <person name="Poehlein A."/>
            <person name="Eisen S."/>
            <person name="Schloemann M."/>
            <person name="Johnson B.D."/>
            <person name="Daniel R."/>
            <person name="Muehling M."/>
        </authorList>
    </citation>
    <scope>NUCLEOTIDE SEQUENCE [LARGE SCALE GENOMIC DNA]</scope>
    <source>
        <strain evidence="1 2">T23</strain>
    </source>
</reference>